<gene>
    <name evidence="1" type="ORF">LCGC14_3164010</name>
</gene>
<accession>A0A0F8XWK3</accession>
<protein>
    <submittedName>
        <fullName evidence="1">Uncharacterized protein</fullName>
    </submittedName>
</protein>
<name>A0A0F8XWK3_9ZZZZ</name>
<dbReference type="AlphaFoldDB" id="A0A0F8XWK3"/>
<dbReference type="EMBL" id="LAZR01070014">
    <property type="protein sequence ID" value="KKK46354.1"/>
    <property type="molecule type" value="Genomic_DNA"/>
</dbReference>
<sequence>IITDTAEYALVSVFVNQANDDIYVAYAGGTDFTTLVKVFYQLSQNGGANWDGQAAMQANLEDDERWISCGAVKKVWGGKFQPVWFNDDLNDLFTNTDNGISIAAVVAAGWSHKFLGVANASIGKISGVAIADIKAVNGVE</sequence>
<reference evidence="1" key="1">
    <citation type="journal article" date="2015" name="Nature">
        <title>Complex archaea that bridge the gap between prokaryotes and eukaryotes.</title>
        <authorList>
            <person name="Spang A."/>
            <person name="Saw J.H."/>
            <person name="Jorgensen S.L."/>
            <person name="Zaremba-Niedzwiedzka K."/>
            <person name="Martijn J."/>
            <person name="Lind A.E."/>
            <person name="van Eijk R."/>
            <person name="Schleper C."/>
            <person name="Guy L."/>
            <person name="Ettema T.J."/>
        </authorList>
    </citation>
    <scope>NUCLEOTIDE SEQUENCE</scope>
</reference>
<organism evidence="1">
    <name type="scientific">marine sediment metagenome</name>
    <dbReference type="NCBI Taxonomy" id="412755"/>
    <lineage>
        <taxon>unclassified sequences</taxon>
        <taxon>metagenomes</taxon>
        <taxon>ecological metagenomes</taxon>
    </lineage>
</organism>
<comment type="caution">
    <text evidence="1">The sequence shown here is derived from an EMBL/GenBank/DDBJ whole genome shotgun (WGS) entry which is preliminary data.</text>
</comment>
<proteinExistence type="predicted"/>
<feature type="non-terminal residue" evidence="1">
    <location>
        <position position="1"/>
    </location>
</feature>
<evidence type="ECO:0000313" key="1">
    <source>
        <dbReference type="EMBL" id="KKK46354.1"/>
    </source>
</evidence>